<feature type="compositionally biased region" description="Low complexity" evidence="8">
    <location>
        <begin position="496"/>
        <end position="506"/>
    </location>
</feature>
<reference evidence="10 11" key="1">
    <citation type="journal article" date="2013" name="Genome Biol.">
        <title>Genome of Acanthamoeba castellanii highlights extensive lateral gene transfer and early evolution of tyrosine kinase signaling.</title>
        <authorList>
            <person name="Clarke M."/>
            <person name="Lohan A.J."/>
            <person name="Liu B."/>
            <person name="Lagkouvardos I."/>
            <person name="Roy S."/>
            <person name="Zafar N."/>
            <person name="Bertelli C."/>
            <person name="Schilde C."/>
            <person name="Kianianmomeni A."/>
            <person name="Burglin T.R."/>
            <person name="Frech C."/>
            <person name="Turcotte B."/>
            <person name="Kopec K.O."/>
            <person name="Synnott J.M."/>
            <person name="Choo C."/>
            <person name="Paponov I."/>
            <person name="Finkler A."/>
            <person name="Soon Heng Tan C."/>
            <person name="Hutchins A.P."/>
            <person name="Weinmeier T."/>
            <person name="Rattei T."/>
            <person name="Chu J.S."/>
            <person name="Gimenez G."/>
            <person name="Irimia M."/>
            <person name="Rigden D.J."/>
            <person name="Fitzpatrick D.A."/>
            <person name="Lorenzo-Morales J."/>
            <person name="Bateman A."/>
            <person name="Chiu C.H."/>
            <person name="Tang P."/>
            <person name="Hegemann P."/>
            <person name="Fromm H."/>
            <person name="Raoult D."/>
            <person name="Greub G."/>
            <person name="Miranda-Saavedra D."/>
            <person name="Chen N."/>
            <person name="Nash P."/>
            <person name="Ginger M.L."/>
            <person name="Horn M."/>
            <person name="Schaap P."/>
            <person name="Caler L."/>
            <person name="Loftus B."/>
        </authorList>
    </citation>
    <scope>NUCLEOTIDE SEQUENCE [LARGE SCALE GENOMIC DNA]</scope>
    <source>
        <strain evidence="10 11">Neff</strain>
    </source>
</reference>
<keyword evidence="3 10" id="KW-0396">Initiation factor</keyword>
<evidence type="ECO:0000256" key="7">
    <source>
        <dbReference type="ARBA" id="ARBA00022917"/>
    </source>
</evidence>
<keyword evidence="6" id="KW-0810">Translation regulation</keyword>
<feature type="compositionally biased region" description="Basic residues" evidence="8">
    <location>
        <begin position="1"/>
        <end position="11"/>
    </location>
</feature>
<feature type="region of interest" description="Disordered" evidence="8">
    <location>
        <begin position="478"/>
        <end position="636"/>
    </location>
</feature>
<feature type="region of interest" description="Disordered" evidence="8">
    <location>
        <begin position="1"/>
        <end position="35"/>
    </location>
</feature>
<evidence type="ECO:0000256" key="2">
    <source>
        <dbReference type="ARBA" id="ARBA00013819"/>
    </source>
</evidence>
<organism evidence="10 11">
    <name type="scientific">Acanthamoeba castellanii (strain ATCC 30010 / Neff)</name>
    <dbReference type="NCBI Taxonomy" id="1257118"/>
    <lineage>
        <taxon>Eukaryota</taxon>
        <taxon>Amoebozoa</taxon>
        <taxon>Discosea</taxon>
        <taxon>Longamoebia</taxon>
        <taxon>Centramoebida</taxon>
        <taxon>Acanthamoebidae</taxon>
        <taxon>Acanthamoeba</taxon>
    </lineage>
</organism>
<sequence length="681" mass="72690">MEHQQQQRKQRGGGGGGAVGASQSAEAPSRRALGPTTLHFVLRTEHEAQLYALQAPPSSAGSTGPSAPEIAKDDRLRLEGPHVVEFSADGRLGAVAHGKGVAVADCGEGWAVRHNLPETDVAALSFSPRGSFLLTLARLPSARVGQPTPVPEKGNLCVWDTRSGHLLAHFLHKKSALDAWPVIRWSEDEEIAAKMVTNEIQFFFGSNFDQVTKRIRLEGVSNFAFAPGTLPPVVAAFVPEKKGGPGQASIYKYPAVDQPVATKTLWKAQTAELEWGPNASGLLVAAKTDVDKSGKSYYGSTTLHFVSPRAAPDAALALDEDGPVHEWSWSPDGSKFVVIYGYMPARATLFDAKCNKLAEFGKAARNTARWSPCSRLLALGGFGNLNGQIDIWDVSKVLKVGSCQASCASSLDWSPDSAYLLAAVLSPKIRVDNGVTVFRYNGSVVGHLAVEKLYQAAWRPGRLEDFALVRIRPAKTAAAAASSSSGGSPGLGSRGGAAAPAGGKPAIYQPPSRRGMGAGPVNALREEDEESEKPKKYTAPGQQGGNKEARKKAAPELPVGFIAESKTAKRNKQRRQRKKNTRSWCQASGSSPTDLRVVGRTHGQGEEESEASQQQQQQQDETQGAVTAEDAAKKAKAIEKKLRQIAGLREKQAAGATLDADQLQKVAAEADLRDQLQKLKL</sequence>
<dbReference type="STRING" id="1257118.L8H989"/>
<dbReference type="PANTHER" id="PTHR13227:SF0">
    <property type="entry name" value="EUKARYOTIC TRANSLATION INITIATION FACTOR 2A"/>
    <property type="match status" value="1"/>
</dbReference>
<dbReference type="GeneID" id="14922986"/>
<dbReference type="Pfam" id="PF08662">
    <property type="entry name" value="eIF2A"/>
    <property type="match status" value="1"/>
</dbReference>
<dbReference type="InterPro" id="IPR013979">
    <property type="entry name" value="TIF_beta_prop-like"/>
</dbReference>
<keyword evidence="4" id="KW-0853">WD repeat</keyword>
<dbReference type="VEuPathDB" id="AmoebaDB:ACA1_158180"/>
<dbReference type="GO" id="GO:0000049">
    <property type="term" value="F:tRNA binding"/>
    <property type="evidence" value="ECO:0007669"/>
    <property type="project" value="TreeGrafter"/>
</dbReference>
<dbReference type="Proteomes" id="UP000011083">
    <property type="component" value="Unassembled WGS sequence"/>
</dbReference>
<evidence type="ECO:0000256" key="5">
    <source>
        <dbReference type="ARBA" id="ARBA00022737"/>
    </source>
</evidence>
<accession>L8H989</accession>
<dbReference type="InterPro" id="IPR015943">
    <property type="entry name" value="WD40/YVTN_repeat-like_dom_sf"/>
</dbReference>
<gene>
    <name evidence="10" type="ORF">ACA1_158180</name>
</gene>
<dbReference type="GO" id="GO:0006417">
    <property type="term" value="P:regulation of translation"/>
    <property type="evidence" value="ECO:0007669"/>
    <property type="project" value="UniProtKB-KW"/>
</dbReference>
<comment type="similarity">
    <text evidence="1">Belongs to the WD repeat EIF2A family.</text>
</comment>
<dbReference type="OMA" id="RCCAYSP"/>
<evidence type="ECO:0000256" key="4">
    <source>
        <dbReference type="ARBA" id="ARBA00022574"/>
    </source>
</evidence>
<evidence type="ECO:0000256" key="6">
    <source>
        <dbReference type="ARBA" id="ARBA00022845"/>
    </source>
</evidence>
<feature type="compositionally biased region" description="Basic residues" evidence="8">
    <location>
        <begin position="568"/>
        <end position="581"/>
    </location>
</feature>
<evidence type="ECO:0000256" key="8">
    <source>
        <dbReference type="SAM" id="MobiDB-lite"/>
    </source>
</evidence>
<keyword evidence="7" id="KW-0648">Protein biosynthesis</keyword>
<dbReference type="InterPro" id="IPR011387">
    <property type="entry name" value="TIF2A"/>
</dbReference>
<evidence type="ECO:0000259" key="9">
    <source>
        <dbReference type="Pfam" id="PF08662"/>
    </source>
</evidence>
<evidence type="ECO:0000313" key="11">
    <source>
        <dbReference type="Proteomes" id="UP000011083"/>
    </source>
</evidence>
<dbReference type="GO" id="GO:0003743">
    <property type="term" value="F:translation initiation factor activity"/>
    <property type="evidence" value="ECO:0007669"/>
    <property type="project" value="UniProtKB-KW"/>
</dbReference>
<dbReference type="SUPFAM" id="SSF82171">
    <property type="entry name" value="DPP6 N-terminal domain-like"/>
    <property type="match status" value="1"/>
</dbReference>
<protein>
    <recommendedName>
        <fullName evidence="2">Eukaryotic translation initiation factor 2A</fullName>
    </recommendedName>
</protein>
<dbReference type="AlphaFoldDB" id="L8H989"/>
<keyword evidence="11" id="KW-1185">Reference proteome</keyword>
<dbReference type="RefSeq" id="XP_004348522.1">
    <property type="nucleotide sequence ID" value="XM_004348472.1"/>
</dbReference>
<feature type="domain" description="Translation initiation factor beta propellor-like" evidence="9">
    <location>
        <begin position="263"/>
        <end position="456"/>
    </location>
</feature>
<dbReference type="PANTHER" id="PTHR13227">
    <property type="entry name" value="EUKARYOTIC TRANSLATION INITIATION FACTOR 2A"/>
    <property type="match status" value="1"/>
</dbReference>
<proteinExistence type="inferred from homology"/>
<keyword evidence="5" id="KW-0677">Repeat</keyword>
<evidence type="ECO:0000256" key="3">
    <source>
        <dbReference type="ARBA" id="ARBA00022540"/>
    </source>
</evidence>
<evidence type="ECO:0000256" key="1">
    <source>
        <dbReference type="ARBA" id="ARBA00009573"/>
    </source>
</evidence>
<dbReference type="EMBL" id="KB007890">
    <property type="protein sequence ID" value="ELR22064.1"/>
    <property type="molecule type" value="Genomic_DNA"/>
</dbReference>
<dbReference type="KEGG" id="acan:ACA1_158180"/>
<feature type="compositionally biased region" description="Low complexity" evidence="8">
    <location>
        <begin position="611"/>
        <end position="629"/>
    </location>
</feature>
<dbReference type="OrthoDB" id="2194683at2759"/>
<dbReference type="GO" id="GO:0043022">
    <property type="term" value="F:ribosome binding"/>
    <property type="evidence" value="ECO:0007669"/>
    <property type="project" value="TreeGrafter"/>
</dbReference>
<feature type="compositionally biased region" description="Polar residues" evidence="8">
    <location>
        <begin position="583"/>
        <end position="593"/>
    </location>
</feature>
<dbReference type="GO" id="GO:0003729">
    <property type="term" value="F:mRNA binding"/>
    <property type="evidence" value="ECO:0007669"/>
    <property type="project" value="TreeGrafter"/>
</dbReference>
<dbReference type="Gene3D" id="2.130.10.10">
    <property type="entry name" value="YVTN repeat-like/Quinoprotein amine dehydrogenase"/>
    <property type="match status" value="1"/>
</dbReference>
<name>L8H989_ACACF</name>
<evidence type="ECO:0000313" key="10">
    <source>
        <dbReference type="EMBL" id="ELR22064.1"/>
    </source>
</evidence>
<dbReference type="GO" id="GO:0022627">
    <property type="term" value="C:cytosolic small ribosomal subunit"/>
    <property type="evidence" value="ECO:0007669"/>
    <property type="project" value="TreeGrafter"/>
</dbReference>